<sequence>MAIPPEVAETIRRKKSQYCRFVDTKNWASVERLALPDAKFSFHETNGSVTKVGWKHLAFSTPQAFGDFFRKLLAPADTLHNVGPGDLEMTGPAEVQAIWPMEDQLLARWTAGLIWLRGGGYYYETWVLKDGDWFLQSLRLERTYVDMSLLVRFYSLFQSLMSKVF</sequence>
<comment type="caution">
    <text evidence="2">The sequence shown here is derived from an EMBL/GenBank/DDBJ whole genome shotgun (WGS) entry which is preliminary data.</text>
</comment>
<dbReference type="SUPFAM" id="SSF54427">
    <property type="entry name" value="NTF2-like"/>
    <property type="match status" value="1"/>
</dbReference>
<dbReference type="Proteomes" id="UP001174694">
    <property type="component" value="Unassembled WGS sequence"/>
</dbReference>
<protein>
    <recommendedName>
        <fullName evidence="1">SnoaL-like domain-containing protein</fullName>
    </recommendedName>
</protein>
<evidence type="ECO:0000313" key="3">
    <source>
        <dbReference type="Proteomes" id="UP001174694"/>
    </source>
</evidence>
<dbReference type="AlphaFoldDB" id="A0AA38VJD6"/>
<dbReference type="InterPro" id="IPR037401">
    <property type="entry name" value="SnoaL-like"/>
</dbReference>
<evidence type="ECO:0000259" key="1">
    <source>
        <dbReference type="Pfam" id="PF13577"/>
    </source>
</evidence>
<dbReference type="InterPro" id="IPR032710">
    <property type="entry name" value="NTF2-like_dom_sf"/>
</dbReference>
<proteinExistence type="predicted"/>
<gene>
    <name evidence="2" type="ORF">NKR23_g5370</name>
</gene>
<accession>A0AA38VJD6</accession>
<evidence type="ECO:0000313" key="2">
    <source>
        <dbReference type="EMBL" id="KAJ9145390.1"/>
    </source>
</evidence>
<name>A0AA38VJD6_9PEZI</name>
<reference evidence="2" key="1">
    <citation type="submission" date="2022-07" db="EMBL/GenBank/DDBJ databases">
        <title>Fungi with potential for degradation of polypropylene.</title>
        <authorList>
            <person name="Gostincar C."/>
        </authorList>
    </citation>
    <scope>NUCLEOTIDE SEQUENCE</scope>
    <source>
        <strain evidence="2">EXF-13308</strain>
    </source>
</reference>
<dbReference type="EMBL" id="JANBVO010000014">
    <property type="protein sequence ID" value="KAJ9145390.1"/>
    <property type="molecule type" value="Genomic_DNA"/>
</dbReference>
<dbReference type="Gene3D" id="3.10.450.50">
    <property type="match status" value="1"/>
</dbReference>
<organism evidence="2 3">
    <name type="scientific">Pleurostoma richardsiae</name>
    <dbReference type="NCBI Taxonomy" id="41990"/>
    <lineage>
        <taxon>Eukaryota</taxon>
        <taxon>Fungi</taxon>
        <taxon>Dikarya</taxon>
        <taxon>Ascomycota</taxon>
        <taxon>Pezizomycotina</taxon>
        <taxon>Sordariomycetes</taxon>
        <taxon>Sordariomycetidae</taxon>
        <taxon>Calosphaeriales</taxon>
        <taxon>Pleurostomataceae</taxon>
        <taxon>Pleurostoma</taxon>
    </lineage>
</organism>
<feature type="domain" description="SnoaL-like" evidence="1">
    <location>
        <begin position="9"/>
        <end position="138"/>
    </location>
</feature>
<keyword evidence="3" id="KW-1185">Reference proteome</keyword>
<dbReference type="Pfam" id="PF13577">
    <property type="entry name" value="SnoaL_4"/>
    <property type="match status" value="1"/>
</dbReference>